<keyword evidence="9" id="KW-0594">Phospholipid biosynthesis</keyword>
<keyword evidence="3" id="KW-0444">Lipid biosynthesis</keyword>
<feature type="transmembrane region" description="Helical" evidence="11">
    <location>
        <begin position="132"/>
        <end position="153"/>
    </location>
</feature>
<sequence>MVEIGPTKIATLPNLITLIRLLTLPVFVTMLLVNEQRAGAALLLGVLGMTDWVDGWIARRFNQTSQFGMVFDPFVDRTLFVVGTGSVLIDGGVPLWFCVCILVREVFVGLMMAIGTLVGMKRFPVSIWGKRYTFLLMTAVPLLLLGTSTHVTADAAWLGGWFLGIPGLVMSYVVGVLYIPVVLRNVRLGRAERALP</sequence>
<comment type="subcellular location">
    <subcellularLocation>
        <location evidence="1">Membrane</location>
        <topology evidence="1">Multi-pass membrane protein</topology>
    </subcellularLocation>
</comment>
<dbReference type="GO" id="GO:0016020">
    <property type="term" value="C:membrane"/>
    <property type="evidence" value="ECO:0007669"/>
    <property type="project" value="UniProtKB-SubCell"/>
</dbReference>
<evidence type="ECO:0000256" key="10">
    <source>
        <dbReference type="ARBA" id="ARBA00023264"/>
    </source>
</evidence>
<reference evidence="13" key="1">
    <citation type="submission" date="2020-05" db="EMBL/GenBank/DDBJ databases">
        <authorList>
            <person name="Chiriac C."/>
            <person name="Salcher M."/>
            <person name="Ghai R."/>
            <person name="Kavagutti S V."/>
        </authorList>
    </citation>
    <scope>NUCLEOTIDE SEQUENCE</scope>
</reference>
<dbReference type="InterPro" id="IPR004570">
    <property type="entry name" value="Phosphatidylglycerol_P_synth"/>
</dbReference>
<evidence type="ECO:0000256" key="1">
    <source>
        <dbReference type="ARBA" id="ARBA00004141"/>
    </source>
</evidence>
<evidence type="ECO:0000256" key="8">
    <source>
        <dbReference type="ARBA" id="ARBA00023136"/>
    </source>
</evidence>
<dbReference type="EMBL" id="CAEZZM010000101">
    <property type="protein sequence ID" value="CAB4766041.1"/>
    <property type="molecule type" value="Genomic_DNA"/>
</dbReference>
<organism evidence="13">
    <name type="scientific">freshwater metagenome</name>
    <dbReference type="NCBI Taxonomy" id="449393"/>
    <lineage>
        <taxon>unclassified sequences</taxon>
        <taxon>metagenomes</taxon>
        <taxon>ecological metagenomes</taxon>
    </lineage>
</organism>
<keyword evidence="5 11" id="KW-0812">Transmembrane</keyword>
<dbReference type="InterPro" id="IPR043130">
    <property type="entry name" value="CDP-OH_PTrfase_TM_dom"/>
</dbReference>
<dbReference type="Gene3D" id="1.20.120.1760">
    <property type="match status" value="1"/>
</dbReference>
<dbReference type="AlphaFoldDB" id="A0A6J6V1L4"/>
<dbReference type="InterPro" id="IPR000462">
    <property type="entry name" value="CDP-OH_P_trans"/>
</dbReference>
<keyword evidence="7" id="KW-0443">Lipid metabolism</keyword>
<dbReference type="InterPro" id="IPR050324">
    <property type="entry name" value="CDP-alcohol_PTase-I"/>
</dbReference>
<evidence type="ECO:0000256" key="9">
    <source>
        <dbReference type="ARBA" id="ARBA00023209"/>
    </source>
</evidence>
<keyword evidence="10" id="KW-1208">Phospholipid metabolism</keyword>
<dbReference type="PANTHER" id="PTHR14269">
    <property type="entry name" value="CDP-DIACYLGLYCEROL--GLYCEROL-3-PHOSPHATE 3-PHOSPHATIDYLTRANSFERASE-RELATED"/>
    <property type="match status" value="1"/>
</dbReference>
<evidence type="ECO:0000313" key="12">
    <source>
        <dbReference type="EMBL" id="CAB4642170.1"/>
    </source>
</evidence>
<gene>
    <name evidence="12" type="ORF">UFOPK2166_00299</name>
    <name evidence="13" type="ORF">UFOPK2872_00862</name>
</gene>
<dbReference type="GO" id="GO:0008444">
    <property type="term" value="F:CDP-diacylglycerol-glycerol-3-phosphate 3-phosphatidyltransferase activity"/>
    <property type="evidence" value="ECO:0007669"/>
    <property type="project" value="InterPro"/>
</dbReference>
<dbReference type="GO" id="GO:0046474">
    <property type="term" value="P:glycerophospholipid biosynthetic process"/>
    <property type="evidence" value="ECO:0007669"/>
    <property type="project" value="TreeGrafter"/>
</dbReference>
<evidence type="ECO:0000256" key="4">
    <source>
        <dbReference type="ARBA" id="ARBA00022679"/>
    </source>
</evidence>
<evidence type="ECO:0000313" key="13">
    <source>
        <dbReference type="EMBL" id="CAB4766041.1"/>
    </source>
</evidence>
<keyword evidence="8 11" id="KW-0472">Membrane</keyword>
<feature type="transmembrane region" description="Helical" evidence="11">
    <location>
        <begin position="39"/>
        <end position="58"/>
    </location>
</feature>
<dbReference type="InterPro" id="IPR048254">
    <property type="entry name" value="CDP_ALCOHOL_P_TRANSF_CS"/>
</dbReference>
<dbReference type="PROSITE" id="PS00379">
    <property type="entry name" value="CDP_ALCOHOL_P_TRANSF"/>
    <property type="match status" value="1"/>
</dbReference>
<name>A0A6J6V1L4_9ZZZZ</name>
<comment type="similarity">
    <text evidence="2">Belongs to the CDP-alcohol phosphatidyltransferase class-I family.</text>
</comment>
<evidence type="ECO:0000256" key="5">
    <source>
        <dbReference type="ARBA" id="ARBA00022692"/>
    </source>
</evidence>
<protein>
    <submittedName>
        <fullName evidence="13">Unannotated protein</fullName>
    </submittedName>
</protein>
<evidence type="ECO:0000256" key="11">
    <source>
        <dbReference type="SAM" id="Phobius"/>
    </source>
</evidence>
<dbReference type="Pfam" id="PF01066">
    <property type="entry name" value="CDP-OH_P_transf"/>
    <property type="match status" value="1"/>
</dbReference>
<feature type="transmembrane region" description="Helical" evidence="11">
    <location>
        <begin position="159"/>
        <end position="183"/>
    </location>
</feature>
<evidence type="ECO:0000256" key="6">
    <source>
        <dbReference type="ARBA" id="ARBA00022989"/>
    </source>
</evidence>
<dbReference type="EMBL" id="CAEZWB010000022">
    <property type="protein sequence ID" value="CAB4642170.1"/>
    <property type="molecule type" value="Genomic_DNA"/>
</dbReference>
<keyword evidence="6 11" id="KW-1133">Transmembrane helix</keyword>
<keyword evidence="4" id="KW-0808">Transferase</keyword>
<dbReference type="PANTHER" id="PTHR14269:SF11">
    <property type="entry name" value="CDP-DIACYLGLYCEROL--GLYCEROL-3-PHOSPHATE 3-PHOSPHATIDYLTRANSFERASE"/>
    <property type="match status" value="1"/>
</dbReference>
<evidence type="ECO:0000256" key="3">
    <source>
        <dbReference type="ARBA" id="ARBA00022516"/>
    </source>
</evidence>
<proteinExistence type="inferred from homology"/>
<dbReference type="PIRSF" id="PIRSF000847">
    <property type="entry name" value="Phos_ph_gly_syn"/>
    <property type="match status" value="1"/>
</dbReference>
<feature type="transmembrane region" description="Helical" evidence="11">
    <location>
        <begin position="12"/>
        <end position="33"/>
    </location>
</feature>
<accession>A0A6J6V1L4</accession>
<evidence type="ECO:0000256" key="7">
    <source>
        <dbReference type="ARBA" id="ARBA00023098"/>
    </source>
</evidence>
<evidence type="ECO:0000256" key="2">
    <source>
        <dbReference type="ARBA" id="ARBA00010441"/>
    </source>
</evidence>